<evidence type="ECO:0000313" key="2">
    <source>
        <dbReference type="Proteomes" id="UP001604336"/>
    </source>
</evidence>
<dbReference type="AlphaFoldDB" id="A0ABD1SW59"/>
<reference evidence="2" key="1">
    <citation type="submission" date="2024-07" db="EMBL/GenBank/DDBJ databases">
        <title>Two chromosome-level genome assemblies of Korean endemic species Abeliophyllum distichum and Forsythia ovata (Oleaceae).</title>
        <authorList>
            <person name="Jang H."/>
        </authorList>
    </citation>
    <scope>NUCLEOTIDE SEQUENCE [LARGE SCALE GENOMIC DNA]</scope>
</reference>
<keyword evidence="2" id="KW-1185">Reference proteome</keyword>
<dbReference type="EMBL" id="JBFOLK010000006">
    <property type="protein sequence ID" value="KAL2504670.1"/>
    <property type="molecule type" value="Genomic_DNA"/>
</dbReference>
<gene>
    <name evidence="1" type="ORF">Adt_20291</name>
</gene>
<sequence length="176" mass="20079">MSEMSCRRFLWRCPIGGNLKGGYRCAMPPCQIVPSIILSLIIIMVKVTTYTDIVASPHGAQLTNMLFMDKNSSIMEFFPKGWLEHAGIGQYAHHWMANQSGMRHRGAWWDPIGDNCPSPNDDLKCFLFHKDGKVGHDTTFFAEWTKKVLDQVRLIKLEQATRIQVKKPQLNLDICV</sequence>
<dbReference type="Proteomes" id="UP001604336">
    <property type="component" value="Unassembled WGS sequence"/>
</dbReference>
<dbReference type="PANTHER" id="PTHR20961:SF120">
    <property type="entry name" value="PROTEIN O-LINKED-MANNOSE BETA-1,4-N-ACETYLGLUCOSAMINYLTRANSFERASE 2-LIKE"/>
    <property type="match status" value="1"/>
</dbReference>
<name>A0ABD1SW59_9LAMI</name>
<comment type="caution">
    <text evidence="1">The sequence shown here is derived from an EMBL/GenBank/DDBJ whole genome shotgun (WGS) entry which is preliminary data.</text>
</comment>
<protein>
    <submittedName>
        <fullName evidence="1">Uncharacterized protein</fullName>
    </submittedName>
</protein>
<dbReference type="InterPro" id="IPR007657">
    <property type="entry name" value="Glycosyltransferase_61"/>
</dbReference>
<proteinExistence type="predicted"/>
<dbReference type="PANTHER" id="PTHR20961">
    <property type="entry name" value="GLYCOSYLTRANSFERASE"/>
    <property type="match status" value="1"/>
</dbReference>
<accession>A0ABD1SW59</accession>
<evidence type="ECO:0000313" key="1">
    <source>
        <dbReference type="EMBL" id="KAL2504670.1"/>
    </source>
</evidence>
<organism evidence="1 2">
    <name type="scientific">Abeliophyllum distichum</name>
    <dbReference type="NCBI Taxonomy" id="126358"/>
    <lineage>
        <taxon>Eukaryota</taxon>
        <taxon>Viridiplantae</taxon>
        <taxon>Streptophyta</taxon>
        <taxon>Embryophyta</taxon>
        <taxon>Tracheophyta</taxon>
        <taxon>Spermatophyta</taxon>
        <taxon>Magnoliopsida</taxon>
        <taxon>eudicotyledons</taxon>
        <taxon>Gunneridae</taxon>
        <taxon>Pentapetalae</taxon>
        <taxon>asterids</taxon>
        <taxon>lamiids</taxon>
        <taxon>Lamiales</taxon>
        <taxon>Oleaceae</taxon>
        <taxon>Forsythieae</taxon>
        <taxon>Abeliophyllum</taxon>
    </lineage>
</organism>